<gene>
    <name evidence="2" type="ORF">Tco_0858253</name>
</gene>
<proteinExistence type="predicted"/>
<reference evidence="2" key="1">
    <citation type="journal article" date="2022" name="Int. J. Mol. Sci.">
        <title>Draft Genome of Tanacetum Coccineum: Genomic Comparison of Closely Related Tanacetum-Family Plants.</title>
        <authorList>
            <person name="Yamashiro T."/>
            <person name="Shiraishi A."/>
            <person name="Nakayama K."/>
            <person name="Satake H."/>
        </authorList>
    </citation>
    <scope>NUCLEOTIDE SEQUENCE</scope>
</reference>
<feature type="region of interest" description="Disordered" evidence="1">
    <location>
        <begin position="293"/>
        <end position="464"/>
    </location>
</feature>
<evidence type="ECO:0000313" key="2">
    <source>
        <dbReference type="EMBL" id="GJT11211.1"/>
    </source>
</evidence>
<keyword evidence="3" id="KW-1185">Reference proteome</keyword>
<feature type="compositionally biased region" description="Acidic residues" evidence="1">
    <location>
        <begin position="652"/>
        <end position="665"/>
    </location>
</feature>
<feature type="compositionally biased region" description="Basic and acidic residues" evidence="1">
    <location>
        <begin position="616"/>
        <end position="631"/>
    </location>
</feature>
<organism evidence="2 3">
    <name type="scientific">Tanacetum coccineum</name>
    <dbReference type="NCBI Taxonomy" id="301880"/>
    <lineage>
        <taxon>Eukaryota</taxon>
        <taxon>Viridiplantae</taxon>
        <taxon>Streptophyta</taxon>
        <taxon>Embryophyta</taxon>
        <taxon>Tracheophyta</taxon>
        <taxon>Spermatophyta</taxon>
        <taxon>Magnoliopsida</taxon>
        <taxon>eudicotyledons</taxon>
        <taxon>Gunneridae</taxon>
        <taxon>Pentapetalae</taxon>
        <taxon>asterids</taxon>
        <taxon>campanulids</taxon>
        <taxon>Asterales</taxon>
        <taxon>Asteraceae</taxon>
        <taxon>Asteroideae</taxon>
        <taxon>Anthemideae</taxon>
        <taxon>Anthemidinae</taxon>
        <taxon>Tanacetum</taxon>
    </lineage>
</organism>
<evidence type="ECO:0000256" key="1">
    <source>
        <dbReference type="SAM" id="MobiDB-lite"/>
    </source>
</evidence>
<comment type="caution">
    <text evidence="2">The sequence shown here is derived from an EMBL/GenBank/DDBJ whole genome shotgun (WGS) entry which is preliminary data.</text>
</comment>
<feature type="compositionally biased region" description="Basic and acidic residues" evidence="1">
    <location>
        <begin position="446"/>
        <end position="456"/>
    </location>
</feature>
<feature type="compositionally biased region" description="Acidic residues" evidence="1">
    <location>
        <begin position="397"/>
        <end position="428"/>
    </location>
</feature>
<feature type="compositionally biased region" description="Basic and acidic residues" evidence="1">
    <location>
        <begin position="295"/>
        <end position="306"/>
    </location>
</feature>
<accession>A0ABQ5B8K9</accession>
<sequence>MSSITAQQTKLDLELVPKEKRLEIGKCNGRLNPGKIQREPTFQVILDALALTPCYYAFLITTDVPEGQDFDALPTNKEIVSFLRELGHSREINSLIDVIGDQMHQPWRTFAALINRSLSGKTNGLDKLRYFQITNQLKVCTIRRMWTMLNYFGKISFTRLITEPTKSKIRSTQIYGAILPESLTSPEIKETKAYKTYLSFATGATPPKLARKFKKVYPSKKDLYLNLVPVDEEPKPAKKKVPAKKITRKQTSGVVIRDTLVESSSKRKEKVDVTRGKGIELLSEVALTEEAQMQEVRRKSMRDFHRTHPSGSGTVTEIPPSVEKLKPSVTSEGTGTEPGVPDVTKDESTKSEAESWGNDKDDSNNDHDLESDDSDEENDSDDENTQSDNENKSDSEHETDENEMGSESDHQENEEEVEDDKEEKEDEYVGTPSHYSPTDDEDETNVESKVEDKAGGDEDDEIDYTTSLLYDDVDVRRNDPVHIDEGLVQQEVLVTSSSYSSDLASKFLNFSDIPPTDAEFVSPMDVHVLHESRLKFHRFYQRKYLIAPSVIQNMVTESLEEVVLVKESSQPQSLYEAATTLTEFELKKILIDKMDKNKDEDPSAGSDRWLKKRKTSKDAEPTKGLKTKESKSGSSKGTKSQPKSSRKSVQSEEPEFEVADYDMPQDQEGNMGNDDEELKRVVPSKRD</sequence>
<evidence type="ECO:0000313" key="3">
    <source>
        <dbReference type="Proteomes" id="UP001151760"/>
    </source>
</evidence>
<feature type="compositionally biased region" description="Basic and acidic residues" evidence="1">
    <location>
        <begin position="343"/>
        <end position="368"/>
    </location>
</feature>
<feature type="compositionally biased region" description="Basic and acidic residues" evidence="1">
    <location>
        <begin position="677"/>
        <end position="687"/>
    </location>
</feature>
<feature type="region of interest" description="Disordered" evidence="1">
    <location>
        <begin position="596"/>
        <end position="687"/>
    </location>
</feature>
<feature type="compositionally biased region" description="Low complexity" evidence="1">
    <location>
        <begin position="632"/>
        <end position="643"/>
    </location>
</feature>
<dbReference type="EMBL" id="BQNB010013050">
    <property type="protein sequence ID" value="GJT11211.1"/>
    <property type="molecule type" value="Genomic_DNA"/>
</dbReference>
<feature type="compositionally biased region" description="Acidic residues" evidence="1">
    <location>
        <begin position="369"/>
        <end position="385"/>
    </location>
</feature>
<name>A0ABQ5B8K9_9ASTR</name>
<protein>
    <submittedName>
        <fullName evidence="2">Uncharacterized protein</fullName>
    </submittedName>
</protein>
<dbReference type="Proteomes" id="UP001151760">
    <property type="component" value="Unassembled WGS sequence"/>
</dbReference>
<reference evidence="2" key="2">
    <citation type="submission" date="2022-01" db="EMBL/GenBank/DDBJ databases">
        <authorList>
            <person name="Yamashiro T."/>
            <person name="Shiraishi A."/>
            <person name="Satake H."/>
            <person name="Nakayama K."/>
        </authorList>
    </citation>
    <scope>NUCLEOTIDE SEQUENCE</scope>
</reference>